<reference evidence="1" key="1">
    <citation type="submission" date="2021-04" db="EMBL/GenBank/DDBJ databases">
        <title>Dactylosporangium aurantiacum NRRL B-8018 full assembly.</title>
        <authorList>
            <person name="Hartkoorn R.C."/>
            <person name="Beaudoing E."/>
            <person name="Hot D."/>
        </authorList>
    </citation>
    <scope>NUCLEOTIDE SEQUENCE</scope>
    <source>
        <strain evidence="1">NRRL B-8018</strain>
    </source>
</reference>
<dbReference type="KEGG" id="daur:Daura_40020"/>
<accession>A0A9Q9IDZ8</accession>
<name>A0A9Q9IDZ8_9ACTN</name>
<organism evidence="1 2">
    <name type="scientific">Dactylosporangium aurantiacum</name>
    <dbReference type="NCBI Taxonomy" id="35754"/>
    <lineage>
        <taxon>Bacteria</taxon>
        <taxon>Bacillati</taxon>
        <taxon>Actinomycetota</taxon>
        <taxon>Actinomycetes</taxon>
        <taxon>Micromonosporales</taxon>
        <taxon>Micromonosporaceae</taxon>
        <taxon>Dactylosporangium</taxon>
    </lineage>
</organism>
<protein>
    <submittedName>
        <fullName evidence="1">Uncharacterized protein</fullName>
    </submittedName>
</protein>
<dbReference type="AlphaFoldDB" id="A0A9Q9IDZ8"/>
<dbReference type="RefSeq" id="WP_162189797.1">
    <property type="nucleotide sequence ID" value="NZ_CP073767.1"/>
</dbReference>
<evidence type="ECO:0000313" key="1">
    <source>
        <dbReference type="EMBL" id="UWZ52758.1"/>
    </source>
</evidence>
<keyword evidence="2" id="KW-1185">Reference proteome</keyword>
<dbReference type="EMBL" id="CP073767">
    <property type="protein sequence ID" value="UWZ52758.1"/>
    <property type="molecule type" value="Genomic_DNA"/>
</dbReference>
<evidence type="ECO:0000313" key="2">
    <source>
        <dbReference type="Proteomes" id="UP001058003"/>
    </source>
</evidence>
<dbReference type="Proteomes" id="UP001058003">
    <property type="component" value="Chromosome"/>
</dbReference>
<proteinExistence type="predicted"/>
<sequence length="81" mass="9683">MIAHWESLAALGLPLLLALVRWMRERSRFRSAERLIREARPGWKVSVSSREPQYSLEMTVEKRTGRRGLRRNRRRAARQIR</sequence>
<gene>
    <name evidence="1" type="ORF">Daura_40020</name>
</gene>